<feature type="region of interest" description="Disordered" evidence="6">
    <location>
        <begin position="118"/>
        <end position="187"/>
    </location>
</feature>
<dbReference type="PROSITE" id="PS00598">
    <property type="entry name" value="CHROMO_1"/>
    <property type="match status" value="1"/>
</dbReference>
<evidence type="ECO:0000313" key="9">
    <source>
        <dbReference type="Proteomes" id="UP000823561"/>
    </source>
</evidence>
<protein>
    <recommendedName>
        <fullName evidence="7">Chromo domain-containing protein</fullName>
    </recommendedName>
</protein>
<dbReference type="PANTHER" id="PTHR47277:SF1">
    <property type="entry name" value="CHROMOBOX PROTEIN HOMOLOG 7"/>
    <property type="match status" value="1"/>
</dbReference>
<keyword evidence="4" id="KW-0804">Transcription</keyword>
<dbReference type="PROSITE" id="PS50013">
    <property type="entry name" value="CHROMO_2"/>
    <property type="match status" value="1"/>
</dbReference>
<dbReference type="FunFam" id="2.40.50.40:FF:000006">
    <property type="entry name" value="Chromobox protein homolog 7"/>
    <property type="match status" value="1"/>
</dbReference>
<evidence type="ECO:0000313" key="8">
    <source>
        <dbReference type="EMBL" id="KAG5279711.1"/>
    </source>
</evidence>
<feature type="compositionally biased region" description="Basic and acidic residues" evidence="6">
    <location>
        <begin position="118"/>
        <end position="127"/>
    </location>
</feature>
<dbReference type="AlphaFoldDB" id="A0AAV6H1T1"/>
<evidence type="ECO:0000259" key="7">
    <source>
        <dbReference type="PROSITE" id="PS50013"/>
    </source>
</evidence>
<proteinExistence type="predicted"/>
<keyword evidence="3" id="KW-0805">Transcription regulation</keyword>
<dbReference type="PRINTS" id="PR00504">
    <property type="entry name" value="CHROMODOMAIN"/>
</dbReference>
<gene>
    <name evidence="8" type="ORF">AALO_G00080770</name>
</gene>
<name>A0AAV6H1T1_9TELE</name>
<evidence type="ECO:0000256" key="1">
    <source>
        <dbReference type="ARBA" id="ARBA00004123"/>
    </source>
</evidence>
<dbReference type="InterPro" id="IPR033773">
    <property type="entry name" value="CBX7_C"/>
</dbReference>
<evidence type="ECO:0000256" key="5">
    <source>
        <dbReference type="ARBA" id="ARBA00023242"/>
    </source>
</evidence>
<accession>A0AAV6H1T1</accession>
<evidence type="ECO:0000256" key="3">
    <source>
        <dbReference type="ARBA" id="ARBA00023015"/>
    </source>
</evidence>
<dbReference type="Pfam" id="PF17218">
    <property type="entry name" value="CBX7_C"/>
    <property type="match status" value="1"/>
</dbReference>
<dbReference type="InterPro" id="IPR016197">
    <property type="entry name" value="Chromo-like_dom_sf"/>
</dbReference>
<dbReference type="SUPFAM" id="SSF54160">
    <property type="entry name" value="Chromo domain-like"/>
    <property type="match status" value="1"/>
</dbReference>
<dbReference type="InterPro" id="IPR023779">
    <property type="entry name" value="Chromodomain_CS"/>
</dbReference>
<feature type="compositionally biased region" description="Basic and acidic residues" evidence="6">
    <location>
        <begin position="170"/>
        <end position="187"/>
    </location>
</feature>
<evidence type="ECO:0000256" key="2">
    <source>
        <dbReference type="ARBA" id="ARBA00022491"/>
    </source>
</evidence>
<keyword evidence="2" id="KW-0678">Repressor</keyword>
<dbReference type="GO" id="GO:0035102">
    <property type="term" value="C:PRC1 complex"/>
    <property type="evidence" value="ECO:0007669"/>
    <property type="project" value="InterPro"/>
</dbReference>
<evidence type="ECO:0000256" key="6">
    <source>
        <dbReference type="SAM" id="MobiDB-lite"/>
    </source>
</evidence>
<feature type="region of interest" description="Disordered" evidence="6">
    <location>
        <begin position="198"/>
        <end position="217"/>
    </location>
</feature>
<reference evidence="8" key="1">
    <citation type="submission" date="2020-10" db="EMBL/GenBank/DDBJ databases">
        <title>Chromosome-scale genome assembly of the Allis shad, Alosa alosa.</title>
        <authorList>
            <person name="Margot Z."/>
            <person name="Christophe K."/>
            <person name="Cabau C."/>
            <person name="Louis A."/>
            <person name="Berthelot C."/>
            <person name="Parey E."/>
            <person name="Roest Crollius H."/>
            <person name="Montfort J."/>
            <person name="Robinson-Rechavi M."/>
            <person name="Bucao C."/>
            <person name="Bouchez O."/>
            <person name="Gislard M."/>
            <person name="Lluch J."/>
            <person name="Milhes M."/>
            <person name="Lampietro C."/>
            <person name="Lopez Roques C."/>
            <person name="Donnadieu C."/>
            <person name="Braasch I."/>
            <person name="Desvignes T."/>
            <person name="Postlethwait J."/>
            <person name="Bobe J."/>
            <person name="Guiguen Y."/>
        </authorList>
    </citation>
    <scope>NUCLEOTIDE SEQUENCE</scope>
    <source>
        <strain evidence="8">M-15738</strain>
        <tissue evidence="8">Blood</tissue>
    </source>
</reference>
<comment type="caution">
    <text evidence="8">The sequence shown here is derived from an EMBL/GenBank/DDBJ whole genome shotgun (WGS) entry which is preliminary data.</text>
</comment>
<dbReference type="Pfam" id="PF00385">
    <property type="entry name" value="Chromo"/>
    <property type="match status" value="1"/>
</dbReference>
<keyword evidence="9" id="KW-1185">Reference proteome</keyword>
<keyword evidence="5" id="KW-0539">Nucleus</keyword>
<dbReference type="Proteomes" id="UP000823561">
    <property type="component" value="Chromosome 6"/>
</dbReference>
<organism evidence="8 9">
    <name type="scientific">Alosa alosa</name>
    <name type="common">allis shad</name>
    <dbReference type="NCBI Taxonomy" id="278164"/>
    <lineage>
        <taxon>Eukaryota</taxon>
        <taxon>Metazoa</taxon>
        <taxon>Chordata</taxon>
        <taxon>Craniata</taxon>
        <taxon>Vertebrata</taxon>
        <taxon>Euteleostomi</taxon>
        <taxon>Actinopterygii</taxon>
        <taxon>Neopterygii</taxon>
        <taxon>Teleostei</taxon>
        <taxon>Clupei</taxon>
        <taxon>Clupeiformes</taxon>
        <taxon>Clupeoidei</taxon>
        <taxon>Clupeidae</taxon>
        <taxon>Alosa</taxon>
    </lineage>
</organism>
<dbReference type="InterPro" id="IPR017984">
    <property type="entry name" value="Chromo_dom_subgr"/>
</dbReference>
<evidence type="ECO:0000256" key="4">
    <source>
        <dbReference type="ARBA" id="ARBA00023163"/>
    </source>
</evidence>
<dbReference type="SMART" id="SM00298">
    <property type="entry name" value="CHROMO"/>
    <property type="match status" value="1"/>
</dbReference>
<dbReference type="CDD" id="cd18646">
    <property type="entry name" value="CD_Cbx7"/>
    <property type="match status" value="1"/>
</dbReference>
<dbReference type="PANTHER" id="PTHR47277">
    <property type="entry name" value="CHROMOBOX PROTEIN HOMOLOG 7"/>
    <property type="match status" value="1"/>
</dbReference>
<sequence length="390" mass="43716">MELSSLGEQVFAVESITKKRVRKGNVEYLLKWQGWPQNRYSTWEPEDHILDPRLVLEYEEKEEKDRALAYRRKGLRPRRLVLRNMYPMDLRSAHKVPDKPPPRLRLSLTRSMGAELEHGVRPCRPGDRAGVLRRLEKRRSKQGATRALMLDPRPPRLQKVPHYTQDSMEEENHRREEEDHHTMEYPDKREITLQDNNNKADQDQDIPSGPQFSDGYCSSAEQDMAMVTEAVEDCGLCHRPGDEPVEGKTPMAGTGLNDTARTLGDPDLSTNPDSLGRDSLSEGTQDVAMTDESQSASTTAREADTHVSLDTVDSCLAPRDSSTTPCIKAECELVVVSKRDVSIGKKGSESSTTSRTSGKVIVTDVTINSLTVTFKEALTAEGFFKGCGME</sequence>
<dbReference type="InterPro" id="IPR043000">
    <property type="entry name" value="CBX7"/>
</dbReference>
<dbReference type="InterPro" id="IPR023780">
    <property type="entry name" value="Chromo_domain"/>
</dbReference>
<dbReference type="InterPro" id="IPR000953">
    <property type="entry name" value="Chromo/chromo_shadow_dom"/>
</dbReference>
<feature type="region of interest" description="Disordered" evidence="6">
    <location>
        <begin position="241"/>
        <end position="305"/>
    </location>
</feature>
<dbReference type="Gene3D" id="2.40.50.40">
    <property type="match status" value="1"/>
</dbReference>
<comment type="subcellular location">
    <subcellularLocation>
        <location evidence="1">Nucleus</location>
    </subcellularLocation>
</comment>
<dbReference type="GO" id="GO:0000122">
    <property type="term" value="P:negative regulation of transcription by RNA polymerase II"/>
    <property type="evidence" value="ECO:0007669"/>
    <property type="project" value="TreeGrafter"/>
</dbReference>
<feature type="domain" description="Chromo" evidence="7">
    <location>
        <begin position="11"/>
        <end position="70"/>
    </location>
</feature>
<dbReference type="EMBL" id="JADWDJ010000006">
    <property type="protein sequence ID" value="KAG5279711.1"/>
    <property type="molecule type" value="Genomic_DNA"/>
</dbReference>
<feature type="compositionally biased region" description="Polar residues" evidence="6">
    <location>
        <begin position="291"/>
        <end position="300"/>
    </location>
</feature>